<keyword evidence="2" id="KW-1133">Transmembrane helix</keyword>
<dbReference type="SUPFAM" id="SSF49452">
    <property type="entry name" value="Starch-binding domain-like"/>
    <property type="match status" value="1"/>
</dbReference>
<dbReference type="PROSITE" id="PS51257">
    <property type="entry name" value="PROKAR_LIPOPROTEIN"/>
    <property type="match status" value="1"/>
</dbReference>
<evidence type="ECO:0000313" key="3">
    <source>
        <dbReference type="EMBL" id="GHO52934.1"/>
    </source>
</evidence>
<dbReference type="InterPro" id="IPR013783">
    <property type="entry name" value="Ig-like_fold"/>
</dbReference>
<keyword evidence="2" id="KW-0812">Transmembrane</keyword>
<dbReference type="RefSeq" id="WP_201369790.1">
    <property type="nucleotide sequence ID" value="NZ_BNJG01000001.1"/>
</dbReference>
<gene>
    <name evidence="3" type="ORF">KSB_14090</name>
</gene>
<accession>A0ABQ3UJM9</accession>
<evidence type="ECO:0000256" key="1">
    <source>
        <dbReference type="SAM" id="MobiDB-lite"/>
    </source>
</evidence>
<dbReference type="Proteomes" id="UP000654345">
    <property type="component" value="Unassembled WGS sequence"/>
</dbReference>
<evidence type="ECO:0000256" key="2">
    <source>
        <dbReference type="SAM" id="Phobius"/>
    </source>
</evidence>
<evidence type="ECO:0000313" key="4">
    <source>
        <dbReference type="Proteomes" id="UP000654345"/>
    </source>
</evidence>
<name>A0ABQ3UJM9_9CHLR</name>
<evidence type="ECO:0008006" key="5">
    <source>
        <dbReference type="Google" id="ProtNLM"/>
    </source>
</evidence>
<feature type="transmembrane region" description="Helical" evidence="2">
    <location>
        <begin position="349"/>
        <end position="369"/>
    </location>
</feature>
<organism evidence="3 4">
    <name type="scientific">Ktedonobacter robiniae</name>
    <dbReference type="NCBI Taxonomy" id="2778365"/>
    <lineage>
        <taxon>Bacteria</taxon>
        <taxon>Bacillati</taxon>
        <taxon>Chloroflexota</taxon>
        <taxon>Ktedonobacteria</taxon>
        <taxon>Ktedonobacterales</taxon>
        <taxon>Ktedonobacteraceae</taxon>
        <taxon>Ktedonobacter</taxon>
    </lineage>
</organism>
<dbReference type="EMBL" id="BNJG01000001">
    <property type="protein sequence ID" value="GHO52934.1"/>
    <property type="molecule type" value="Genomic_DNA"/>
</dbReference>
<keyword evidence="2" id="KW-0472">Membrane</keyword>
<dbReference type="Gene3D" id="2.60.40.10">
    <property type="entry name" value="Immunoglobulins"/>
    <property type="match status" value="1"/>
</dbReference>
<feature type="region of interest" description="Disordered" evidence="1">
    <location>
        <begin position="381"/>
        <end position="421"/>
    </location>
</feature>
<comment type="caution">
    <text evidence="3">The sequence shown here is derived from an EMBL/GenBank/DDBJ whole genome shotgun (WGS) entry which is preliminary data.</text>
</comment>
<feature type="transmembrane region" description="Helical" evidence="2">
    <location>
        <begin position="23"/>
        <end position="46"/>
    </location>
</feature>
<feature type="compositionally biased region" description="Basic and acidic residues" evidence="1">
    <location>
        <begin position="396"/>
        <end position="421"/>
    </location>
</feature>
<reference evidence="3 4" key="1">
    <citation type="journal article" date="2021" name="Int. J. Syst. Evol. Microbiol.">
        <title>Reticulibacter mediterranei gen. nov., sp. nov., within the new family Reticulibacteraceae fam. nov., and Ktedonospora formicarum gen. nov., sp. nov., Ktedonobacter robiniae sp. nov., Dictyobacter formicarum sp. nov. and Dictyobacter arantiisoli sp. nov., belonging to the class Ktedonobacteria.</title>
        <authorList>
            <person name="Yabe S."/>
            <person name="Zheng Y."/>
            <person name="Wang C.M."/>
            <person name="Sakai Y."/>
            <person name="Abe K."/>
            <person name="Yokota A."/>
            <person name="Donadio S."/>
            <person name="Cavaletti L."/>
            <person name="Monciardini P."/>
        </authorList>
    </citation>
    <scope>NUCLEOTIDE SEQUENCE [LARGE SCALE GENOMIC DNA]</scope>
    <source>
        <strain evidence="3 4">SOSP1-30</strain>
    </source>
</reference>
<sequence>MRSSYKCLSKKETRKNPGLGKRLVFISQVLGGACLLALLMLGILAWSPARAHTRTAGIVHGGTGHIYGRLLDGSKNNSPLAGQTVTLQVAQGNNSKDAQTTITDAGGNYSFSSLSNDKTLTYAVYIRYQNANYSSDSLSLVNQPEQRVDLTVYDATTDSSKMAVIESTLLVKQVDSQRHVLNVSAIFAFKNLDGRAFVGSLDATQGRPKALFFPLPAGARAISLQKGLIGYRAIQAGNGFATDAMVPPGDSEFSYGFEVPYTGTSFNYDYKAIYPTLGVSLLVPTQYHVSSPDITPKGVVNNADRPYNLYTAANLPPERQVVMKIEGLPQAPESVTGIGTGTSSGLNSIWVIVLIIVLVGLVILLWNIVRIVRVKMGLEPEEGKRDKARGRGSKHATAEKKATSKVQHEDDEAHSSSQEKRRKALMKELLELDKEYEAGKISKSAYQEKRNKTKALLRTIMREQEATRR</sequence>
<proteinExistence type="predicted"/>
<keyword evidence="4" id="KW-1185">Reference proteome</keyword>
<dbReference type="InterPro" id="IPR013784">
    <property type="entry name" value="Carb-bd-like_fold"/>
</dbReference>
<protein>
    <recommendedName>
        <fullName evidence="5">Carboxypeptidase regulatory-like domain-containing protein</fullName>
    </recommendedName>
</protein>